<feature type="transmembrane region" description="Helical" evidence="5">
    <location>
        <begin position="47"/>
        <end position="66"/>
    </location>
</feature>
<evidence type="ECO:0000256" key="5">
    <source>
        <dbReference type="SAM" id="Phobius"/>
    </source>
</evidence>
<gene>
    <name evidence="7" type="ORF">LJ207_07200</name>
</gene>
<feature type="transmembrane region" description="Helical" evidence="5">
    <location>
        <begin position="87"/>
        <end position="110"/>
    </location>
</feature>
<keyword evidence="2" id="KW-0540">Nuclease</keyword>
<evidence type="ECO:0000256" key="4">
    <source>
        <dbReference type="ARBA" id="ARBA00022842"/>
    </source>
</evidence>
<protein>
    <submittedName>
        <fullName evidence="7">TRAM domain-containing protein</fullName>
    </submittedName>
</protein>
<dbReference type="PANTHER" id="PTHR11603">
    <property type="entry name" value="AAA FAMILY ATPASE"/>
    <property type="match status" value="1"/>
</dbReference>
<reference evidence="7 8" key="1">
    <citation type="submission" date="2021-10" db="EMBL/GenBank/DDBJ databases">
        <authorList>
            <person name="Grouzdev D.S."/>
            <person name="Pantiukh K.S."/>
            <person name="Krutkina M.S."/>
        </authorList>
    </citation>
    <scope>NUCLEOTIDE SEQUENCE [LARGE SCALE GENOMIC DNA]</scope>
    <source>
        <strain evidence="7 8">Z-7514</strain>
    </source>
</reference>
<comment type="caution">
    <text evidence="7">The sequence shown here is derived from an EMBL/GenBank/DDBJ whole genome shotgun (WGS) entry which is preliminary data.</text>
</comment>
<dbReference type="PROSITE" id="PS50926">
    <property type="entry name" value="TRAM"/>
    <property type="match status" value="1"/>
</dbReference>
<proteinExistence type="predicted"/>
<dbReference type="CDD" id="cd09877">
    <property type="entry name" value="PIN_YacL-like"/>
    <property type="match status" value="1"/>
</dbReference>
<keyword evidence="3" id="KW-0378">Hydrolase</keyword>
<evidence type="ECO:0000256" key="1">
    <source>
        <dbReference type="ARBA" id="ARBA00001946"/>
    </source>
</evidence>
<keyword evidence="8" id="KW-1185">Reference proteome</keyword>
<dbReference type="SUPFAM" id="SSF88723">
    <property type="entry name" value="PIN domain-like"/>
    <property type="match status" value="1"/>
</dbReference>
<evidence type="ECO:0000256" key="2">
    <source>
        <dbReference type="ARBA" id="ARBA00022722"/>
    </source>
</evidence>
<dbReference type="Gene3D" id="3.40.50.1010">
    <property type="entry name" value="5'-nuclease"/>
    <property type="match status" value="1"/>
</dbReference>
<dbReference type="Proteomes" id="UP001199296">
    <property type="component" value="Unassembled WGS sequence"/>
</dbReference>
<feature type="domain" description="TRAM" evidence="6">
    <location>
        <begin position="294"/>
        <end position="355"/>
    </location>
</feature>
<keyword evidence="4" id="KW-0460">Magnesium</keyword>
<dbReference type="GO" id="GO:0004518">
    <property type="term" value="F:nuclease activity"/>
    <property type="evidence" value="ECO:0007669"/>
    <property type="project" value="UniProtKB-KW"/>
</dbReference>
<dbReference type="InterPro" id="IPR029060">
    <property type="entry name" value="PIN-like_dom_sf"/>
</dbReference>
<accession>A0AAW4WVH0</accession>
<sequence length="361" mass="40650">MLKKIMRYIFAIFGGIIAYHLVDIFGLATEYQFSWQNIGDFFLTTQFFAVLLGFLLGYFIIFYALNQLLNFIMDFEVKVKDITWKKIVIAIIGLIIGLIIGAIINFVFSIPNIPRIGMPLQILINITFTYMGFALAIHKEKEISSFLFQSNKENLDFTKAKKTGSDKILDTSVIIDGRIFDICKTGFIEGNFIIPEFVLEELQHIADSSDDLKRNRGRRGLDILRQMQNDVKIKVKIIDADFDEISEVDSKLVRLAKNLDAKVLTNDYNLNKVAELQGVNVLNINELANAVKPVVLPGEQMDVKVIKEGKENGQGVAYLDDGTMIVIEDGVKYIGDDVSVLVTSILQTAAGRMIFARPKTN</sequence>
<dbReference type="RefSeq" id="WP_229345600.1">
    <property type="nucleotide sequence ID" value="NZ_JAJFAT010000008.1"/>
</dbReference>
<keyword evidence="5" id="KW-0472">Membrane</keyword>
<organism evidence="7 8">
    <name type="scientific">Halanaerobium polyolivorans</name>
    <dbReference type="NCBI Taxonomy" id="2886943"/>
    <lineage>
        <taxon>Bacteria</taxon>
        <taxon>Bacillati</taxon>
        <taxon>Bacillota</taxon>
        <taxon>Clostridia</taxon>
        <taxon>Halanaerobiales</taxon>
        <taxon>Halanaerobiaceae</taxon>
        <taxon>Halanaerobium</taxon>
    </lineage>
</organism>
<name>A0AAW4WVH0_9FIRM</name>
<keyword evidence="5" id="KW-1133">Transmembrane helix</keyword>
<dbReference type="InterPro" id="IPR002716">
    <property type="entry name" value="PIN_dom"/>
</dbReference>
<dbReference type="AlphaFoldDB" id="A0AAW4WVH0"/>
<keyword evidence="5" id="KW-0812">Transmembrane</keyword>
<dbReference type="PANTHER" id="PTHR11603:SF147">
    <property type="entry name" value="MEMBRANE PROTEIN"/>
    <property type="match status" value="1"/>
</dbReference>
<dbReference type="SMART" id="SM00670">
    <property type="entry name" value="PINc"/>
    <property type="match status" value="1"/>
</dbReference>
<dbReference type="Pfam" id="PF01938">
    <property type="entry name" value="TRAM"/>
    <property type="match status" value="1"/>
</dbReference>
<evidence type="ECO:0000259" key="6">
    <source>
        <dbReference type="PROSITE" id="PS50926"/>
    </source>
</evidence>
<feature type="transmembrane region" description="Helical" evidence="5">
    <location>
        <begin position="7"/>
        <end position="27"/>
    </location>
</feature>
<evidence type="ECO:0000256" key="3">
    <source>
        <dbReference type="ARBA" id="ARBA00022801"/>
    </source>
</evidence>
<evidence type="ECO:0000313" key="7">
    <source>
        <dbReference type="EMBL" id="MCC3145108.1"/>
    </source>
</evidence>
<comment type="cofactor">
    <cofactor evidence="1">
        <name>Mg(2+)</name>
        <dbReference type="ChEBI" id="CHEBI:18420"/>
    </cofactor>
</comment>
<dbReference type="InterPro" id="IPR002792">
    <property type="entry name" value="TRAM_dom"/>
</dbReference>
<dbReference type="Pfam" id="PF01850">
    <property type="entry name" value="PIN"/>
    <property type="match status" value="1"/>
</dbReference>
<evidence type="ECO:0000313" key="8">
    <source>
        <dbReference type="Proteomes" id="UP001199296"/>
    </source>
</evidence>
<dbReference type="InterPro" id="IPR052041">
    <property type="entry name" value="Nucleic_acid_metab_PIN/TRAM"/>
</dbReference>
<dbReference type="EMBL" id="JAJFAT010000008">
    <property type="protein sequence ID" value="MCC3145108.1"/>
    <property type="molecule type" value="Genomic_DNA"/>
</dbReference>
<dbReference type="GO" id="GO:0016787">
    <property type="term" value="F:hydrolase activity"/>
    <property type="evidence" value="ECO:0007669"/>
    <property type="project" value="UniProtKB-KW"/>
</dbReference>